<evidence type="ECO:0000256" key="4">
    <source>
        <dbReference type="SAM" id="MobiDB-lite"/>
    </source>
</evidence>
<dbReference type="HAMAP" id="MF_00984">
    <property type="entry name" value="SSB"/>
    <property type="match status" value="1"/>
</dbReference>
<dbReference type="Pfam" id="PF00436">
    <property type="entry name" value="SSB"/>
    <property type="match status" value="1"/>
</dbReference>
<feature type="region of interest" description="Disordered" evidence="4">
    <location>
        <begin position="124"/>
        <end position="151"/>
    </location>
</feature>
<evidence type="ECO:0000313" key="6">
    <source>
        <dbReference type="Proteomes" id="UP000029004"/>
    </source>
</evidence>
<protein>
    <recommendedName>
        <fullName evidence="2 3">Single-stranded DNA-binding protein</fullName>
        <shortName evidence="2">SSB</shortName>
    </recommendedName>
</protein>
<keyword evidence="6" id="KW-1185">Reference proteome</keyword>
<dbReference type="InterPro" id="IPR012340">
    <property type="entry name" value="NA-bd_OB-fold"/>
</dbReference>
<dbReference type="eggNOG" id="COG0629">
    <property type="taxonomic scope" value="Bacteria"/>
</dbReference>
<name>A0A087DNC5_9BIFI</name>
<dbReference type="AlphaFoldDB" id="A0A087DNC5"/>
<reference evidence="5 6" key="1">
    <citation type="submission" date="2014-03" db="EMBL/GenBank/DDBJ databases">
        <title>Genomics of Bifidobacteria.</title>
        <authorList>
            <person name="Ventura M."/>
            <person name="Milani C."/>
            <person name="Lugli G.A."/>
        </authorList>
    </citation>
    <scope>NUCLEOTIDE SEQUENCE [LARGE SCALE GENOMIC DNA]</scope>
    <source>
        <strain evidence="5 6">DSM 23968</strain>
    </source>
</reference>
<dbReference type="EMBL" id="JGZP01000014">
    <property type="protein sequence ID" value="KFI97025.1"/>
    <property type="molecule type" value="Genomic_DNA"/>
</dbReference>
<dbReference type="OrthoDB" id="4427276at2"/>
<dbReference type="InterPro" id="IPR000424">
    <property type="entry name" value="Primosome_PriB/ssb"/>
</dbReference>
<dbReference type="SUPFAM" id="SSF50249">
    <property type="entry name" value="Nucleic acid-binding proteins"/>
    <property type="match status" value="1"/>
</dbReference>
<evidence type="ECO:0000313" key="5">
    <source>
        <dbReference type="EMBL" id="KFI97025.1"/>
    </source>
</evidence>
<comment type="subunit">
    <text evidence="2">Homotetramer.</text>
</comment>
<dbReference type="CDD" id="cd04496">
    <property type="entry name" value="SSB_OBF"/>
    <property type="match status" value="1"/>
</dbReference>
<evidence type="ECO:0000256" key="2">
    <source>
        <dbReference type="HAMAP-Rule" id="MF_00984"/>
    </source>
</evidence>
<dbReference type="Gene3D" id="2.40.50.140">
    <property type="entry name" value="Nucleic acid-binding proteins"/>
    <property type="match status" value="1"/>
</dbReference>
<dbReference type="RefSeq" id="WP_051922951.1">
    <property type="nucleotide sequence ID" value="NZ_JGZP01000014.1"/>
</dbReference>
<dbReference type="STRING" id="762211.BSTEL_1936"/>
<dbReference type="InterPro" id="IPR011344">
    <property type="entry name" value="ssDNA-bd"/>
</dbReference>
<evidence type="ECO:0000256" key="1">
    <source>
        <dbReference type="ARBA" id="ARBA00023125"/>
    </source>
</evidence>
<proteinExistence type="inferred from homology"/>
<feature type="compositionally biased region" description="Acidic residues" evidence="4">
    <location>
        <begin position="236"/>
        <end position="249"/>
    </location>
</feature>
<dbReference type="GO" id="GO:0003697">
    <property type="term" value="F:single-stranded DNA binding"/>
    <property type="evidence" value="ECO:0007669"/>
    <property type="project" value="UniProtKB-UniRule"/>
</dbReference>
<evidence type="ECO:0000256" key="3">
    <source>
        <dbReference type="RuleBase" id="RU000524"/>
    </source>
</evidence>
<comment type="caution">
    <text evidence="2">Lacks conserved residue(s) required for the propagation of feature annotation.</text>
</comment>
<feature type="compositionally biased region" description="Low complexity" evidence="4">
    <location>
        <begin position="139"/>
        <end position="151"/>
    </location>
</feature>
<organism evidence="5 6">
    <name type="scientific">Bifidobacterium stellenboschense</name>
    <dbReference type="NCBI Taxonomy" id="762211"/>
    <lineage>
        <taxon>Bacteria</taxon>
        <taxon>Bacillati</taxon>
        <taxon>Actinomycetota</taxon>
        <taxon>Actinomycetes</taxon>
        <taxon>Bifidobacteriales</taxon>
        <taxon>Bifidobacteriaceae</taxon>
        <taxon>Bifidobacterium</taxon>
    </lineage>
</organism>
<sequence>MGIQQALVTVTGNLGADPVPFTTGAGVPACSFRLGVTPRFYDQNAGQWRDRGTSWVGVCAYRSLAKNILGSLNKGDPAIVTGTLRVERWQKDGADRSSPVIDASAVGPDLSQGIARINKLNRNQPSADASANGGGAGGVAPPANGGMPANGSVPANGIADPMNPAIPPNRASMGAAVAGVTIDTSGVGGGVAGAAATGDATGNGNGAGAPVGSATSVSSTSGDGGVAVDPATGEVGEPDEPDDFDTPAM</sequence>
<accession>A0A087DNC5</accession>
<dbReference type="GO" id="GO:0006260">
    <property type="term" value="P:DNA replication"/>
    <property type="evidence" value="ECO:0007669"/>
    <property type="project" value="InterPro"/>
</dbReference>
<feature type="compositionally biased region" description="Low complexity" evidence="4">
    <location>
        <begin position="210"/>
        <end position="229"/>
    </location>
</feature>
<dbReference type="PROSITE" id="PS50935">
    <property type="entry name" value="SSB"/>
    <property type="match status" value="1"/>
</dbReference>
<gene>
    <name evidence="5" type="ORF">BSTEL_1936</name>
</gene>
<feature type="region of interest" description="Disordered" evidence="4">
    <location>
        <begin position="196"/>
        <end position="249"/>
    </location>
</feature>
<keyword evidence="1 2" id="KW-0238">DNA-binding</keyword>
<dbReference type="NCBIfam" id="TIGR00621">
    <property type="entry name" value="ssb"/>
    <property type="match status" value="1"/>
</dbReference>
<dbReference type="Proteomes" id="UP000029004">
    <property type="component" value="Unassembled WGS sequence"/>
</dbReference>
<comment type="caution">
    <text evidence="5">The sequence shown here is derived from an EMBL/GenBank/DDBJ whole genome shotgun (WGS) entry which is preliminary data.</text>
</comment>